<evidence type="ECO:0000313" key="2">
    <source>
        <dbReference type="EMBL" id="KAF7543851.1"/>
    </source>
</evidence>
<evidence type="ECO:0000259" key="1">
    <source>
        <dbReference type="PROSITE" id="PS50991"/>
    </source>
</evidence>
<dbReference type="GO" id="GO:0005739">
    <property type="term" value="C:mitochondrion"/>
    <property type="evidence" value="ECO:0007669"/>
    <property type="project" value="TreeGrafter"/>
</dbReference>
<sequence length="296" mass="32671">MDDTKKAVECGIDGVDLIIGTSSFLRGQGVEVRFSSEDSFRSDLAGLLTLCRAVDKGGVNRVSSGVADTFGGATPRMVHDLIRTLRETHFHDDTGCAVANELTGLEDDGTHVDTSVLGIGKRDSITPLGALIARMVVTSPEYTTSKYRLKMLNDIEEYVASCVQVNIPFNNPITGFCVFTHEAGIHAKEARRSRFRVHDAAKYDIRPPPLAAAAWATSNKTEYRLLSLSLDESRKARKRVPGLHCSIVQHRAASRSMLSREDHGQEVLFARNLLKLRDIHTIRRPVKQQLDSISKT</sequence>
<dbReference type="InterPro" id="IPR013785">
    <property type="entry name" value="Aldolase_TIM"/>
</dbReference>
<dbReference type="InterPro" id="IPR050073">
    <property type="entry name" value="2-IPM_HCS-like"/>
</dbReference>
<dbReference type="GO" id="GO:0019878">
    <property type="term" value="P:lysine biosynthetic process via aminoadipic acid"/>
    <property type="evidence" value="ECO:0007669"/>
    <property type="project" value="TreeGrafter"/>
</dbReference>
<dbReference type="PANTHER" id="PTHR10277:SF48">
    <property type="entry name" value="HOMOCITRATE SYNTHASE, CYTOSOLIC ISOZYME-RELATED"/>
    <property type="match status" value="1"/>
</dbReference>
<accession>A0A9P5H2R7</accession>
<dbReference type="Gene3D" id="4.10.430.20">
    <property type="match status" value="1"/>
</dbReference>
<dbReference type="PANTHER" id="PTHR10277">
    <property type="entry name" value="HOMOCITRATE SYNTHASE-RELATED"/>
    <property type="match status" value="1"/>
</dbReference>
<evidence type="ECO:0000313" key="3">
    <source>
        <dbReference type="Proteomes" id="UP000722485"/>
    </source>
</evidence>
<protein>
    <recommendedName>
        <fullName evidence="1">Pyruvate carboxyltransferase domain-containing protein</fullName>
    </recommendedName>
</protein>
<dbReference type="SUPFAM" id="SSF51569">
    <property type="entry name" value="Aldolase"/>
    <property type="match status" value="1"/>
</dbReference>
<dbReference type="InterPro" id="IPR000891">
    <property type="entry name" value="PYR_CT"/>
</dbReference>
<name>A0A9P5H2R7_9HYPO</name>
<dbReference type="EMBL" id="JAANBB010000338">
    <property type="protein sequence ID" value="KAF7543851.1"/>
    <property type="molecule type" value="Genomic_DNA"/>
</dbReference>
<dbReference type="AlphaFoldDB" id="A0A9P5H2R7"/>
<dbReference type="Gene3D" id="3.20.20.70">
    <property type="entry name" value="Aldolase class I"/>
    <property type="match status" value="1"/>
</dbReference>
<dbReference type="PROSITE" id="PS50991">
    <property type="entry name" value="PYR_CT"/>
    <property type="match status" value="1"/>
</dbReference>
<dbReference type="Proteomes" id="UP000722485">
    <property type="component" value="Unassembled WGS sequence"/>
</dbReference>
<organism evidence="2 3">
    <name type="scientific">Cylindrodendrum hubeiense</name>
    <dbReference type="NCBI Taxonomy" id="595255"/>
    <lineage>
        <taxon>Eukaryota</taxon>
        <taxon>Fungi</taxon>
        <taxon>Dikarya</taxon>
        <taxon>Ascomycota</taxon>
        <taxon>Pezizomycotina</taxon>
        <taxon>Sordariomycetes</taxon>
        <taxon>Hypocreomycetidae</taxon>
        <taxon>Hypocreales</taxon>
        <taxon>Nectriaceae</taxon>
        <taxon>Cylindrodendrum</taxon>
    </lineage>
</organism>
<dbReference type="OrthoDB" id="2015253at2759"/>
<gene>
    <name evidence="2" type="ORF">G7Z17_g10417</name>
</gene>
<dbReference type="Pfam" id="PF00682">
    <property type="entry name" value="HMGL-like"/>
    <property type="match status" value="1"/>
</dbReference>
<reference evidence="2" key="1">
    <citation type="submission" date="2020-03" db="EMBL/GenBank/DDBJ databases">
        <title>Draft Genome Sequence of Cylindrodendrum hubeiense.</title>
        <authorList>
            <person name="Buettner E."/>
            <person name="Kellner H."/>
        </authorList>
    </citation>
    <scope>NUCLEOTIDE SEQUENCE</scope>
    <source>
        <strain evidence="2">IHI 201604</strain>
    </source>
</reference>
<proteinExistence type="predicted"/>
<feature type="domain" description="Pyruvate carboxyltransferase" evidence="1">
    <location>
        <begin position="1"/>
        <end position="153"/>
    </location>
</feature>
<comment type="caution">
    <text evidence="2">The sequence shown here is derived from an EMBL/GenBank/DDBJ whole genome shotgun (WGS) entry which is preliminary data.</text>
</comment>
<keyword evidence="3" id="KW-1185">Reference proteome</keyword>
<dbReference type="GO" id="GO:0004410">
    <property type="term" value="F:homocitrate synthase activity"/>
    <property type="evidence" value="ECO:0007669"/>
    <property type="project" value="TreeGrafter"/>
</dbReference>